<evidence type="ECO:0000259" key="8">
    <source>
        <dbReference type="PROSITE" id="PS50966"/>
    </source>
</evidence>
<comment type="function">
    <text evidence="6">Putative transcription activator involved in regulating light control of development.</text>
</comment>
<protein>
    <recommendedName>
        <fullName evidence="6">Protein FAR1-RELATED SEQUENCE</fullName>
    </recommendedName>
</protein>
<dbReference type="InterPro" id="IPR007527">
    <property type="entry name" value="Znf_SWIM"/>
</dbReference>
<dbReference type="GO" id="GO:0006355">
    <property type="term" value="P:regulation of DNA-templated transcription"/>
    <property type="evidence" value="ECO:0007669"/>
    <property type="project" value="UniProtKB-UniRule"/>
</dbReference>
<organism evidence="9 10">
    <name type="scientific">Sesamum alatum</name>
    <dbReference type="NCBI Taxonomy" id="300844"/>
    <lineage>
        <taxon>Eukaryota</taxon>
        <taxon>Viridiplantae</taxon>
        <taxon>Streptophyta</taxon>
        <taxon>Embryophyta</taxon>
        <taxon>Tracheophyta</taxon>
        <taxon>Spermatophyta</taxon>
        <taxon>Magnoliopsida</taxon>
        <taxon>eudicotyledons</taxon>
        <taxon>Gunneridae</taxon>
        <taxon>Pentapetalae</taxon>
        <taxon>asterids</taxon>
        <taxon>lamiids</taxon>
        <taxon>Lamiales</taxon>
        <taxon>Pedaliaceae</taxon>
        <taxon>Sesamum</taxon>
    </lineage>
</organism>
<dbReference type="InterPro" id="IPR058778">
    <property type="entry name" value="HTH_FAR1-11-like"/>
</dbReference>
<comment type="subcellular location">
    <subcellularLocation>
        <location evidence="6">Nucleus</location>
    </subcellularLocation>
</comment>
<keyword evidence="10" id="KW-1185">Reference proteome</keyword>
<comment type="similarity">
    <text evidence="1 6">Belongs to the FHY3/FAR1 family.</text>
</comment>
<name>A0AAE1Z4T4_9LAMI</name>
<feature type="region of interest" description="Disordered" evidence="7">
    <location>
        <begin position="1"/>
        <end position="27"/>
    </location>
</feature>
<feature type="domain" description="SWIM-type" evidence="8">
    <location>
        <begin position="551"/>
        <end position="587"/>
    </location>
</feature>
<reference evidence="9" key="1">
    <citation type="submission" date="2020-06" db="EMBL/GenBank/DDBJ databases">
        <authorList>
            <person name="Li T."/>
            <person name="Hu X."/>
            <person name="Zhang T."/>
            <person name="Song X."/>
            <person name="Zhang H."/>
            <person name="Dai N."/>
            <person name="Sheng W."/>
            <person name="Hou X."/>
            <person name="Wei L."/>
        </authorList>
    </citation>
    <scope>NUCLEOTIDE SEQUENCE</scope>
    <source>
        <strain evidence="9">3651</strain>
        <tissue evidence="9">Leaf</tissue>
    </source>
</reference>
<evidence type="ECO:0000256" key="7">
    <source>
        <dbReference type="SAM" id="MobiDB-lite"/>
    </source>
</evidence>
<evidence type="ECO:0000313" key="10">
    <source>
        <dbReference type="Proteomes" id="UP001293254"/>
    </source>
</evidence>
<dbReference type="GO" id="GO:0008270">
    <property type="term" value="F:zinc ion binding"/>
    <property type="evidence" value="ECO:0007669"/>
    <property type="project" value="UniProtKB-UniRule"/>
</dbReference>
<gene>
    <name evidence="9" type="ORF">Salat_0515300</name>
</gene>
<dbReference type="SMART" id="SM00575">
    <property type="entry name" value="ZnF_PMZ"/>
    <property type="match status" value="1"/>
</dbReference>
<evidence type="ECO:0000256" key="1">
    <source>
        <dbReference type="ARBA" id="ARBA00005889"/>
    </source>
</evidence>
<evidence type="ECO:0000256" key="6">
    <source>
        <dbReference type="RuleBase" id="RU367018"/>
    </source>
</evidence>
<dbReference type="Pfam" id="PF26175">
    <property type="entry name" value="HTH_FAR1"/>
    <property type="match status" value="1"/>
</dbReference>
<evidence type="ECO:0000313" key="9">
    <source>
        <dbReference type="EMBL" id="KAK4441804.1"/>
    </source>
</evidence>
<dbReference type="InterPro" id="IPR031052">
    <property type="entry name" value="FHY3/FAR1"/>
</dbReference>
<evidence type="ECO:0000256" key="2">
    <source>
        <dbReference type="ARBA" id="ARBA00022723"/>
    </source>
</evidence>
<evidence type="ECO:0000256" key="4">
    <source>
        <dbReference type="ARBA" id="ARBA00022833"/>
    </source>
</evidence>
<keyword evidence="3 5" id="KW-0863">Zinc-finger</keyword>
<dbReference type="GO" id="GO:0005634">
    <property type="term" value="C:nucleus"/>
    <property type="evidence" value="ECO:0007669"/>
    <property type="project" value="UniProtKB-SubCell"/>
</dbReference>
<keyword evidence="6" id="KW-0539">Nucleus</keyword>
<feature type="compositionally biased region" description="Polar residues" evidence="7">
    <location>
        <begin position="1"/>
        <end position="22"/>
    </location>
</feature>
<keyword evidence="4 6" id="KW-0862">Zinc</keyword>
<dbReference type="InterPro" id="IPR004330">
    <property type="entry name" value="FAR1_DNA_bnd_dom"/>
</dbReference>
<dbReference type="AlphaFoldDB" id="A0AAE1Z4T4"/>
<reference evidence="9" key="2">
    <citation type="journal article" date="2024" name="Plant">
        <title>Genomic evolution and insights into agronomic trait innovations of Sesamum species.</title>
        <authorList>
            <person name="Miao H."/>
            <person name="Wang L."/>
            <person name="Qu L."/>
            <person name="Liu H."/>
            <person name="Sun Y."/>
            <person name="Le M."/>
            <person name="Wang Q."/>
            <person name="Wei S."/>
            <person name="Zheng Y."/>
            <person name="Lin W."/>
            <person name="Duan Y."/>
            <person name="Cao H."/>
            <person name="Xiong S."/>
            <person name="Wang X."/>
            <person name="Wei L."/>
            <person name="Li C."/>
            <person name="Ma Q."/>
            <person name="Ju M."/>
            <person name="Zhao R."/>
            <person name="Li G."/>
            <person name="Mu C."/>
            <person name="Tian Q."/>
            <person name="Mei H."/>
            <person name="Zhang T."/>
            <person name="Gao T."/>
            <person name="Zhang H."/>
        </authorList>
    </citation>
    <scope>NUCLEOTIDE SEQUENCE</scope>
    <source>
        <strain evidence="9">3651</strain>
    </source>
</reference>
<dbReference type="PROSITE" id="PS50966">
    <property type="entry name" value="ZF_SWIM"/>
    <property type="match status" value="1"/>
</dbReference>
<evidence type="ECO:0000256" key="3">
    <source>
        <dbReference type="ARBA" id="ARBA00022771"/>
    </source>
</evidence>
<keyword evidence="2 6" id="KW-0479">Metal-binding</keyword>
<dbReference type="PANTHER" id="PTHR31669:SF291">
    <property type="entry name" value="PROTEIN FAR1-RELATED SEQUENCE"/>
    <property type="match status" value="1"/>
</dbReference>
<dbReference type="EMBL" id="JACGWO010000001">
    <property type="protein sequence ID" value="KAK4441804.1"/>
    <property type="molecule type" value="Genomic_DNA"/>
</dbReference>
<comment type="caution">
    <text evidence="9">The sequence shown here is derived from an EMBL/GenBank/DDBJ whole genome shotgun (WGS) entry which is preliminary data.</text>
</comment>
<dbReference type="InterPro" id="IPR018289">
    <property type="entry name" value="MULE_transposase_dom"/>
</dbReference>
<accession>A0AAE1Z4T4</accession>
<proteinExistence type="inferred from homology"/>
<dbReference type="InterPro" id="IPR006564">
    <property type="entry name" value="Znf_PMZ"/>
</dbReference>
<dbReference type="Pfam" id="PF03101">
    <property type="entry name" value="FAR1"/>
    <property type="match status" value="1"/>
</dbReference>
<dbReference type="Proteomes" id="UP001293254">
    <property type="component" value="Unassembled WGS sequence"/>
</dbReference>
<dbReference type="PANTHER" id="PTHR31669">
    <property type="entry name" value="PROTEIN FAR1-RELATED SEQUENCE 10-RELATED"/>
    <property type="match status" value="1"/>
</dbReference>
<dbReference type="Pfam" id="PF10551">
    <property type="entry name" value="MULE"/>
    <property type="match status" value="1"/>
</dbReference>
<sequence length="750" mass="85697">MPEQTNIVKETSENGSESSPDDNGTIEEMPEDTILSRQTSVNLVPFIGQRFVSQDAAYEFYCSFAKQCGFSIRRHRTRGKDGVGRGITRRDFTCHRGGYPQLKPTADGKLQRNRKSSRCGCQAYMRIVKRADFDVPEWRVTGFSNVHNHELLKSNEVQLLPAYCTMTADDKSRICMYAKAGMSVRQMLRLMELEKGIKLGCLPFSEIDVRNLLQSFRNVDRDNDPIDLLKMCKEKKDTNPNFKYNYKLDSNNRLEHIAWSYASSIRLYEAFGDVVVFDTTHRLDAYDMLVGIWIGVDNHGTYCFFGCLLLRDENVQSFSWGLKTFLAFMSGKAPGTILTDQNTWLKEAISTEMPGTKHAFSIWHIISKFSDWFSVLLGPQYDNWKAEFHRLYKLHTVEEFEVGWREMVDIYGLHGNKHIVSLYALRTYWALPFLRSYFFAGMTSTFQSELINSYIQRFLSAQSELDNFVEQVASVLDARDQAGAKLKMLQKVPRASLKTGSPIESHAATVLTPYAFCKLQEELVLAPQYATMLVDESYFIVRHHTEVDGGCKVLWAPQDEFITCSCRHFEFSGILCRHVLRVLSTNNCFHIPDQYLPLRWRDSLFTRSGRTSSGKVQLLQSMISSLITESIETEDRLDVACDHIALVLARIKEFPVTADGSDDIAYNSPSASLILPDVEDSHSIAQSFSGNAHECLVFAKLKDRRSRDELDMYRKRRRCPVPCCGQFGHEASNCPMMRDDDLNEDGLGFL</sequence>
<dbReference type="Pfam" id="PF04434">
    <property type="entry name" value="SWIM"/>
    <property type="match status" value="1"/>
</dbReference>
<evidence type="ECO:0000256" key="5">
    <source>
        <dbReference type="PROSITE-ProRule" id="PRU00325"/>
    </source>
</evidence>